<dbReference type="Proteomes" id="UP000396862">
    <property type="component" value="Unassembled WGS sequence"/>
</dbReference>
<evidence type="ECO:0000313" key="2">
    <source>
        <dbReference type="Proteomes" id="UP000396862"/>
    </source>
</evidence>
<name>A0ABQ0ZGV7_9BACT</name>
<accession>A0ABQ0ZGV7</accession>
<comment type="caution">
    <text evidence="1">The sequence shown here is derived from an EMBL/GenBank/DDBJ whole genome shotgun (WGS) entry which is preliminary data.</text>
</comment>
<evidence type="ECO:0000313" key="1">
    <source>
        <dbReference type="EMBL" id="GET20660.1"/>
    </source>
</evidence>
<reference evidence="1 2" key="1">
    <citation type="submission" date="2019-10" db="EMBL/GenBank/DDBJ databases">
        <title>Prolixibacter strains distinguished by the presence of nitrate reductase genes were adept at nitrate-dependent anaerobic corrosion of metallic iron and carbon steel.</title>
        <authorList>
            <person name="Iino T."/>
            <person name="Shono N."/>
            <person name="Ito K."/>
            <person name="Nakamura R."/>
            <person name="Sueoka K."/>
            <person name="Harayama S."/>
            <person name="Ohkuma M."/>
        </authorList>
    </citation>
    <scope>NUCLEOTIDE SEQUENCE [LARGE SCALE GENOMIC DNA]</scope>
    <source>
        <strain evidence="1 2">MIC1-1</strain>
    </source>
</reference>
<protein>
    <submittedName>
        <fullName evidence="1">Uncharacterized protein</fullName>
    </submittedName>
</protein>
<keyword evidence="2" id="KW-1185">Reference proteome</keyword>
<proteinExistence type="predicted"/>
<sequence>MKLSNNSPPVLSTNSILYIDSKGKLHRLYCPFKAVVTIDASPLKRGDIVTIEAVKVTSEWIDIYIVENRGYYYYCFRITL</sequence>
<gene>
    <name evidence="1" type="ORF">JCM18694_09060</name>
</gene>
<organism evidence="1 2">
    <name type="scientific">Prolixibacter denitrificans</name>
    <dbReference type="NCBI Taxonomy" id="1541063"/>
    <lineage>
        <taxon>Bacteria</taxon>
        <taxon>Pseudomonadati</taxon>
        <taxon>Bacteroidota</taxon>
        <taxon>Bacteroidia</taxon>
        <taxon>Marinilabiliales</taxon>
        <taxon>Prolixibacteraceae</taxon>
        <taxon>Prolixibacter</taxon>
    </lineage>
</organism>
<dbReference type="EMBL" id="BLAU01000001">
    <property type="protein sequence ID" value="GET20660.1"/>
    <property type="molecule type" value="Genomic_DNA"/>
</dbReference>